<comment type="cofactor">
    <cofactor evidence="1">
        <name>heme</name>
        <dbReference type="ChEBI" id="CHEBI:30413"/>
    </cofactor>
</comment>
<keyword evidence="7" id="KW-1133">Transmembrane helix</keyword>
<comment type="caution">
    <text evidence="8">The sequence shown here is derived from an EMBL/GenBank/DDBJ whole genome shotgun (WGS) entry which is preliminary data.</text>
</comment>
<dbReference type="InterPro" id="IPR001128">
    <property type="entry name" value="Cyt_P450"/>
</dbReference>
<accession>A0ABR1PBZ5</accession>
<evidence type="ECO:0000313" key="8">
    <source>
        <dbReference type="EMBL" id="KAK7732369.1"/>
    </source>
</evidence>
<dbReference type="SUPFAM" id="SSF48264">
    <property type="entry name" value="Cytochrome P450"/>
    <property type="match status" value="1"/>
</dbReference>
<reference evidence="8 9" key="1">
    <citation type="submission" date="2024-02" db="EMBL/GenBank/DDBJ databases">
        <title>De novo assembly and annotation of 12 fungi associated with fruit tree decline syndrome in Ontario, Canada.</title>
        <authorList>
            <person name="Sulman M."/>
            <person name="Ellouze W."/>
            <person name="Ilyukhin E."/>
        </authorList>
    </citation>
    <scope>NUCLEOTIDE SEQUENCE [LARGE SCALE GENOMIC DNA]</scope>
    <source>
        <strain evidence="8 9">M169</strain>
    </source>
</reference>
<keyword evidence="3" id="KW-0479">Metal-binding</keyword>
<evidence type="ECO:0000256" key="3">
    <source>
        <dbReference type="ARBA" id="ARBA00022723"/>
    </source>
</evidence>
<evidence type="ECO:0000313" key="9">
    <source>
        <dbReference type="Proteomes" id="UP001430848"/>
    </source>
</evidence>
<evidence type="ECO:0000256" key="7">
    <source>
        <dbReference type="SAM" id="Phobius"/>
    </source>
</evidence>
<evidence type="ECO:0000256" key="6">
    <source>
        <dbReference type="ARBA" id="ARBA00023033"/>
    </source>
</evidence>
<dbReference type="InterPro" id="IPR002403">
    <property type="entry name" value="Cyt_P450_E_grp-IV"/>
</dbReference>
<keyword evidence="7" id="KW-0472">Membrane</keyword>
<evidence type="ECO:0000256" key="4">
    <source>
        <dbReference type="ARBA" id="ARBA00023002"/>
    </source>
</evidence>
<dbReference type="Pfam" id="PF00067">
    <property type="entry name" value="p450"/>
    <property type="match status" value="1"/>
</dbReference>
<comment type="similarity">
    <text evidence="2">Belongs to the cytochrome P450 family.</text>
</comment>
<evidence type="ECO:0000256" key="1">
    <source>
        <dbReference type="ARBA" id="ARBA00001971"/>
    </source>
</evidence>
<protein>
    <recommendedName>
        <fullName evidence="10">Cytochrome P450</fullName>
    </recommendedName>
</protein>
<keyword evidence="4" id="KW-0560">Oxidoreductase</keyword>
<evidence type="ECO:0000256" key="2">
    <source>
        <dbReference type="ARBA" id="ARBA00010617"/>
    </source>
</evidence>
<keyword evidence="6" id="KW-0503">Monooxygenase</keyword>
<gene>
    <name evidence="8" type="ORF">SLS63_005047</name>
</gene>
<dbReference type="PRINTS" id="PR00465">
    <property type="entry name" value="EP450IV"/>
</dbReference>
<dbReference type="CDD" id="cd11041">
    <property type="entry name" value="CYP503A1-like"/>
    <property type="match status" value="1"/>
</dbReference>
<keyword evidence="7" id="KW-0812">Transmembrane</keyword>
<dbReference type="Proteomes" id="UP001430848">
    <property type="component" value="Unassembled WGS sequence"/>
</dbReference>
<dbReference type="InterPro" id="IPR036396">
    <property type="entry name" value="Cyt_P450_sf"/>
</dbReference>
<proteinExistence type="inferred from homology"/>
<keyword evidence="9" id="KW-1185">Reference proteome</keyword>
<dbReference type="Gene3D" id="1.10.630.10">
    <property type="entry name" value="Cytochrome P450"/>
    <property type="match status" value="1"/>
</dbReference>
<dbReference type="EMBL" id="JAKNSF020000020">
    <property type="protein sequence ID" value="KAK7732369.1"/>
    <property type="molecule type" value="Genomic_DNA"/>
</dbReference>
<name>A0ABR1PBZ5_DIAER</name>
<dbReference type="PANTHER" id="PTHR46206">
    <property type="entry name" value="CYTOCHROME P450"/>
    <property type="match status" value="1"/>
</dbReference>
<sequence length="441" mass="50557">MALGKLLHSSWAVELDRLDQLQWARVLLALFIIWTMSSWITWSDGPKASFVGFRFPLEPKFLVRMRFVNQGLKMMNEGYDRDVLAPNYVKDLDGLVEELQYSLDHDIPEYNDWSTVDVLELCSKLVLRISQRILIGEPMSRDQELLDCAQGYADEASWRSKVWIRRADKILAKELQRRRQLEKTDSSYEKPKDLLQGMVELDPCRSHDQLGHDFLVQALISRMAPVITMGQALIDLSLETGTIDELREEIVQVMGRNGEGLSNLRKSLARLDKMDSFFRESARMTPLSMMTMHRVVQDEAGITLHDGVHLPRGTHLALPAYNIGRDPAMTPNADVFDGMRWYRQRQQGQKSSDEDSGGNWQFVTPDPNYLTFGSGKYVCPGRFIADHMIKLMMVAVLSRYELKRAPGAPKPTQSYLHVFAFPDQTTLLMKRRVGADQFQIL</sequence>
<feature type="transmembrane region" description="Helical" evidence="7">
    <location>
        <begin position="21"/>
        <end position="42"/>
    </location>
</feature>
<evidence type="ECO:0000256" key="5">
    <source>
        <dbReference type="ARBA" id="ARBA00023004"/>
    </source>
</evidence>
<keyword evidence="5" id="KW-0408">Iron</keyword>
<organism evidence="8 9">
    <name type="scientific">Diaporthe eres</name>
    <name type="common">Phomopsis oblonga</name>
    <dbReference type="NCBI Taxonomy" id="83184"/>
    <lineage>
        <taxon>Eukaryota</taxon>
        <taxon>Fungi</taxon>
        <taxon>Dikarya</taxon>
        <taxon>Ascomycota</taxon>
        <taxon>Pezizomycotina</taxon>
        <taxon>Sordariomycetes</taxon>
        <taxon>Sordariomycetidae</taxon>
        <taxon>Diaporthales</taxon>
        <taxon>Diaporthaceae</taxon>
        <taxon>Diaporthe</taxon>
        <taxon>Diaporthe eres species complex</taxon>
    </lineage>
</organism>
<evidence type="ECO:0008006" key="10">
    <source>
        <dbReference type="Google" id="ProtNLM"/>
    </source>
</evidence>